<evidence type="ECO:0000256" key="2">
    <source>
        <dbReference type="SAM" id="MobiDB-lite"/>
    </source>
</evidence>
<organism evidence="3 4">
    <name type="scientific">Phytophthora rubi</name>
    <dbReference type="NCBI Taxonomy" id="129364"/>
    <lineage>
        <taxon>Eukaryota</taxon>
        <taxon>Sar</taxon>
        <taxon>Stramenopiles</taxon>
        <taxon>Oomycota</taxon>
        <taxon>Peronosporomycetes</taxon>
        <taxon>Peronosporales</taxon>
        <taxon>Peronosporaceae</taxon>
        <taxon>Phytophthora</taxon>
    </lineage>
</organism>
<evidence type="ECO:0000313" key="3">
    <source>
        <dbReference type="EMBL" id="KAE8964791.1"/>
    </source>
</evidence>
<name>A0A6A3H5Q0_9STRA</name>
<feature type="coiled-coil region" evidence="1">
    <location>
        <begin position="71"/>
        <end position="98"/>
    </location>
</feature>
<proteinExistence type="predicted"/>
<dbReference type="Proteomes" id="UP000429607">
    <property type="component" value="Unassembled WGS sequence"/>
</dbReference>
<evidence type="ECO:0000313" key="4">
    <source>
        <dbReference type="Proteomes" id="UP000429607"/>
    </source>
</evidence>
<sequence length="262" mass="28963">MAGLIMHFPEMERHRSNSLYVIRIYEALGVLGIRASELLAWSLTLRAAFNPPAEAKEQTATAAPSSVLNALEKLSQQMDELILRQTRVEERLAALETNSGSITKQAHITPQQHCEEPTQGQPKRARKRASKALATVWFEWFTAVPRMYESASVSKATLHESRHAVAYMMLCLPSGFKLDPSSTGYKAEVHAVGVEAEKRALEFLAAQGSQAAAVGSVVKAMRALHKSGQLDSLVAQFRERYFEGDIIDPTPHSALPAFMRFT</sequence>
<protein>
    <submittedName>
        <fullName evidence="3">Uncharacterized protein</fullName>
    </submittedName>
</protein>
<accession>A0A6A3H5Q0</accession>
<gene>
    <name evidence="3" type="ORF">PR001_g28936</name>
</gene>
<reference evidence="3 4" key="1">
    <citation type="submission" date="2018-09" db="EMBL/GenBank/DDBJ databases">
        <title>Genomic investigation of the strawberry pathogen Phytophthora fragariae indicates pathogenicity is determined by transcriptional variation in three key races.</title>
        <authorList>
            <person name="Adams T.M."/>
            <person name="Armitage A.D."/>
            <person name="Sobczyk M.K."/>
            <person name="Bates H.J."/>
            <person name="Dunwell J.M."/>
            <person name="Nellist C.F."/>
            <person name="Harrison R.J."/>
        </authorList>
    </citation>
    <scope>NUCLEOTIDE SEQUENCE [LARGE SCALE GENOMIC DNA]</scope>
    <source>
        <strain evidence="3 4">SCRP249</strain>
    </source>
</reference>
<feature type="region of interest" description="Disordered" evidence="2">
    <location>
        <begin position="99"/>
        <end position="126"/>
    </location>
</feature>
<evidence type="ECO:0000256" key="1">
    <source>
        <dbReference type="SAM" id="Coils"/>
    </source>
</evidence>
<keyword evidence="1" id="KW-0175">Coiled coil</keyword>
<dbReference type="EMBL" id="QXFV01005481">
    <property type="protein sequence ID" value="KAE8964791.1"/>
    <property type="molecule type" value="Genomic_DNA"/>
</dbReference>
<comment type="caution">
    <text evidence="3">The sequence shown here is derived from an EMBL/GenBank/DDBJ whole genome shotgun (WGS) entry which is preliminary data.</text>
</comment>
<feature type="compositionally biased region" description="Polar residues" evidence="2">
    <location>
        <begin position="99"/>
        <end position="112"/>
    </location>
</feature>
<dbReference type="AlphaFoldDB" id="A0A6A3H5Q0"/>